<evidence type="ECO:0000256" key="1">
    <source>
        <dbReference type="ARBA" id="ARBA00022723"/>
    </source>
</evidence>
<dbReference type="Gene3D" id="3.60.21.10">
    <property type="match status" value="1"/>
</dbReference>
<evidence type="ECO:0000313" key="6">
    <source>
        <dbReference type="EMBL" id="TWH71350.1"/>
    </source>
</evidence>
<dbReference type="RefSeq" id="WP_246118711.1">
    <property type="nucleotide sequence ID" value="NZ_VLKG01000005.1"/>
</dbReference>
<comment type="caution">
    <text evidence="6">The sequence shown here is derived from an EMBL/GenBank/DDBJ whole genome shotgun (WGS) entry which is preliminary data.</text>
</comment>
<proteinExistence type="inferred from homology"/>
<dbReference type="AlphaFoldDB" id="A0A562IK80"/>
<keyword evidence="3" id="KW-0408">Iron</keyword>
<dbReference type="GO" id="GO:0004112">
    <property type="term" value="F:cyclic-nucleotide phosphodiesterase activity"/>
    <property type="evidence" value="ECO:0007669"/>
    <property type="project" value="InterPro"/>
</dbReference>
<dbReference type="InterPro" id="IPR029052">
    <property type="entry name" value="Metallo-depent_PP-like"/>
</dbReference>
<dbReference type="InterPro" id="IPR004843">
    <property type="entry name" value="Calcineurin-like_PHP"/>
</dbReference>
<comment type="similarity">
    <text evidence="4">Belongs to the cyclic nucleotide phosphodiesterase class-III family.</text>
</comment>
<dbReference type="Proteomes" id="UP000319627">
    <property type="component" value="Unassembled WGS sequence"/>
</dbReference>
<feature type="domain" description="Calcineurin-like phosphoesterase" evidence="5">
    <location>
        <begin position="16"/>
        <end position="203"/>
    </location>
</feature>
<evidence type="ECO:0000256" key="3">
    <source>
        <dbReference type="ARBA" id="ARBA00023004"/>
    </source>
</evidence>
<dbReference type="PANTHER" id="PTHR42988">
    <property type="entry name" value="PHOSPHOHYDROLASE"/>
    <property type="match status" value="1"/>
</dbReference>
<keyword evidence="1" id="KW-0479">Metal-binding</keyword>
<dbReference type="GO" id="GO:0046872">
    <property type="term" value="F:metal ion binding"/>
    <property type="evidence" value="ECO:0007669"/>
    <property type="project" value="UniProtKB-KW"/>
</dbReference>
<reference evidence="6 7" key="1">
    <citation type="submission" date="2019-07" db="EMBL/GenBank/DDBJ databases">
        <title>Genomic Encyclopedia of Type Strains, Phase I: the one thousand microbial genomes (KMG-I) project.</title>
        <authorList>
            <person name="Kyrpides N."/>
        </authorList>
    </citation>
    <scope>NUCLEOTIDE SEQUENCE [LARGE SCALE GENOMIC DNA]</scope>
    <source>
        <strain evidence="6 7">DSM 375</strain>
    </source>
</reference>
<dbReference type="PANTHER" id="PTHR42988:SF2">
    <property type="entry name" value="CYCLIC NUCLEOTIDE PHOSPHODIESTERASE CBUA0032-RELATED"/>
    <property type="match status" value="1"/>
</dbReference>
<dbReference type="NCBIfam" id="NF008359">
    <property type="entry name" value="PRK11148.1"/>
    <property type="match status" value="1"/>
</dbReference>
<dbReference type="InterPro" id="IPR050884">
    <property type="entry name" value="CNP_phosphodiesterase-III"/>
</dbReference>
<evidence type="ECO:0000256" key="2">
    <source>
        <dbReference type="ARBA" id="ARBA00022801"/>
    </source>
</evidence>
<keyword evidence="2" id="KW-0378">Hydrolase</keyword>
<keyword evidence="7" id="KW-1185">Reference proteome</keyword>
<name>A0A562IK80_9GAMM</name>
<dbReference type="SUPFAM" id="SSF56300">
    <property type="entry name" value="Metallo-dependent phosphatases"/>
    <property type="match status" value="1"/>
</dbReference>
<gene>
    <name evidence="6" type="ORF">LX59_01633</name>
</gene>
<dbReference type="InterPro" id="IPR026575">
    <property type="entry name" value="GpdQ/CpdA-like"/>
</dbReference>
<organism evidence="6 7">
    <name type="scientific">Azomonas agilis</name>
    <dbReference type="NCBI Taxonomy" id="116849"/>
    <lineage>
        <taxon>Bacteria</taxon>
        <taxon>Pseudomonadati</taxon>
        <taxon>Pseudomonadota</taxon>
        <taxon>Gammaproteobacteria</taxon>
        <taxon>Pseudomonadales</taxon>
        <taxon>Pseudomonadaceae</taxon>
        <taxon>Azomonas</taxon>
    </lineage>
</organism>
<evidence type="ECO:0000256" key="4">
    <source>
        <dbReference type="ARBA" id="ARBA00025742"/>
    </source>
</evidence>
<evidence type="ECO:0000259" key="5">
    <source>
        <dbReference type="Pfam" id="PF00149"/>
    </source>
</evidence>
<dbReference type="CDD" id="cd07402">
    <property type="entry name" value="MPP_GpdQ"/>
    <property type="match status" value="1"/>
</dbReference>
<dbReference type="EMBL" id="VLKG01000005">
    <property type="protein sequence ID" value="TWH71350.1"/>
    <property type="molecule type" value="Genomic_DNA"/>
</dbReference>
<dbReference type="Pfam" id="PF00149">
    <property type="entry name" value="Metallophos"/>
    <property type="match status" value="1"/>
</dbReference>
<protein>
    <submittedName>
        <fullName evidence="6">Icc protein</fullName>
    </submittedName>
</protein>
<evidence type="ECO:0000313" key="7">
    <source>
        <dbReference type="Proteomes" id="UP000319627"/>
    </source>
</evidence>
<accession>A0A562IK80</accession>
<sequence length="272" mass="30111">MPPGIATPTPVPTLELVQVSDTHLLAEAQGALLGLETRDSLHYVVELIRQTRPHLDLVLATGDLSQDGSVASYEHLRRQLGPLAAPMRWCPGNHDEREAMQQVAADTQLLAPVTDLGNWRIIVLDSQAPGEVSGYLAPTQLQLLEQALAEAPDRYALICMHHHPVAVGSRWMDDIGLRNAEALFEVLDRHPQVRALVWGHVHQEFDQKRKGARLLASPSTCVQFEPGQENFQLAMKAPGYRWLQLHADGQLDTGVLRVTGIEFSIDQNPEGY</sequence>